<evidence type="ECO:0000256" key="1">
    <source>
        <dbReference type="ARBA" id="ARBA00004651"/>
    </source>
</evidence>
<keyword evidence="8" id="KW-1185">Reference proteome</keyword>
<comment type="subcellular location">
    <subcellularLocation>
        <location evidence="1">Cell membrane</location>
        <topology evidence="1">Multi-pass membrane protein</topology>
    </subcellularLocation>
</comment>
<dbReference type="GO" id="GO:0005886">
    <property type="term" value="C:plasma membrane"/>
    <property type="evidence" value="ECO:0007669"/>
    <property type="project" value="UniProtKB-SubCell"/>
</dbReference>
<evidence type="ECO:0000256" key="6">
    <source>
        <dbReference type="SAM" id="Phobius"/>
    </source>
</evidence>
<keyword evidence="7" id="KW-0378">Hydrolase</keyword>
<comment type="caution">
    <text evidence="7">The sequence shown here is derived from an EMBL/GenBank/DDBJ whole genome shotgun (WGS) entry which is preliminary data.</text>
</comment>
<dbReference type="RefSeq" id="WP_026397790.1">
    <property type="nucleotide sequence ID" value="NZ_AUBI01000005.1"/>
</dbReference>
<proteinExistence type="predicted"/>
<dbReference type="Pfam" id="PF03788">
    <property type="entry name" value="LrgA"/>
    <property type="match status" value="1"/>
</dbReference>
<dbReference type="InterPro" id="IPR005538">
    <property type="entry name" value="LrgA/CidA"/>
</dbReference>
<reference evidence="7 8" key="1">
    <citation type="submission" date="2019-07" db="EMBL/GenBank/DDBJ databases">
        <title>Whole genome shotgun sequence of Acetobacter nitrogenifigens NBRC 105050.</title>
        <authorList>
            <person name="Hosoyama A."/>
            <person name="Uohara A."/>
            <person name="Ohji S."/>
            <person name="Ichikawa N."/>
        </authorList>
    </citation>
    <scope>NUCLEOTIDE SEQUENCE [LARGE SCALE GENOMIC DNA]</scope>
    <source>
        <strain evidence="7 8">NBRC 105050</strain>
    </source>
</reference>
<dbReference type="PANTHER" id="PTHR33931:SF2">
    <property type="entry name" value="HOLIN-LIKE PROTEIN CIDA"/>
    <property type="match status" value="1"/>
</dbReference>
<keyword evidence="3 6" id="KW-0812">Transmembrane</keyword>
<evidence type="ECO:0000256" key="3">
    <source>
        <dbReference type="ARBA" id="ARBA00022692"/>
    </source>
</evidence>
<feature type="transmembrane region" description="Helical" evidence="6">
    <location>
        <begin position="28"/>
        <end position="45"/>
    </location>
</feature>
<keyword evidence="4 6" id="KW-1133">Transmembrane helix</keyword>
<gene>
    <name evidence="7" type="ORF">ANI02nite_10420</name>
</gene>
<dbReference type="AlphaFoldDB" id="A0A511X894"/>
<evidence type="ECO:0000313" key="7">
    <source>
        <dbReference type="EMBL" id="GEN59158.1"/>
    </source>
</evidence>
<sequence>MPEAFLTLLLFQFLGVVAQRALALPIPGPVIGMFLLAGMLLWRKARQKNAPDGEVAADAPAASPALSALARSLIACLGLLFVPAGVGLVTELPVLGVNAVPIVASLFGSTVLGLLVTAFVMHRATHDASAPERVSDADGQVL</sequence>
<evidence type="ECO:0000313" key="8">
    <source>
        <dbReference type="Proteomes" id="UP000321635"/>
    </source>
</evidence>
<keyword evidence="5 6" id="KW-0472">Membrane</keyword>
<evidence type="ECO:0000256" key="5">
    <source>
        <dbReference type="ARBA" id="ARBA00023136"/>
    </source>
</evidence>
<dbReference type="STRING" id="1120919.GCA_000429165_01802"/>
<accession>A0A511X894</accession>
<feature type="transmembrane region" description="Helical" evidence="6">
    <location>
        <begin position="66"/>
        <end position="90"/>
    </location>
</feature>
<dbReference type="Proteomes" id="UP000321635">
    <property type="component" value="Unassembled WGS sequence"/>
</dbReference>
<feature type="transmembrane region" description="Helical" evidence="6">
    <location>
        <begin position="102"/>
        <end position="121"/>
    </location>
</feature>
<dbReference type="PANTHER" id="PTHR33931">
    <property type="entry name" value="HOLIN-LIKE PROTEIN CIDA-RELATED"/>
    <property type="match status" value="1"/>
</dbReference>
<organism evidence="7 8">
    <name type="scientific">Acetobacter nitrogenifigens DSM 23921 = NBRC 105050</name>
    <dbReference type="NCBI Taxonomy" id="1120919"/>
    <lineage>
        <taxon>Bacteria</taxon>
        <taxon>Pseudomonadati</taxon>
        <taxon>Pseudomonadota</taxon>
        <taxon>Alphaproteobacteria</taxon>
        <taxon>Acetobacterales</taxon>
        <taxon>Acetobacteraceae</taxon>
        <taxon>Acetobacter</taxon>
    </lineage>
</organism>
<name>A0A511X894_9PROT</name>
<dbReference type="GO" id="GO:0016787">
    <property type="term" value="F:hydrolase activity"/>
    <property type="evidence" value="ECO:0007669"/>
    <property type="project" value="UniProtKB-KW"/>
</dbReference>
<dbReference type="EMBL" id="BJYF01000005">
    <property type="protein sequence ID" value="GEN59158.1"/>
    <property type="molecule type" value="Genomic_DNA"/>
</dbReference>
<dbReference type="OrthoDB" id="385012at2"/>
<protein>
    <submittedName>
        <fullName evidence="7">Murein hydrolase transporter LrgA</fullName>
    </submittedName>
</protein>
<evidence type="ECO:0000256" key="2">
    <source>
        <dbReference type="ARBA" id="ARBA00022475"/>
    </source>
</evidence>
<keyword evidence="2" id="KW-1003">Cell membrane</keyword>
<evidence type="ECO:0000256" key="4">
    <source>
        <dbReference type="ARBA" id="ARBA00022989"/>
    </source>
</evidence>